<reference evidence="2 3" key="1">
    <citation type="submission" date="2018-01" db="EMBL/GenBank/DDBJ databases">
        <title>Genomic Encyclopedia of Archaeal and Bacterial Type Strains, Phase II (KMG-II): from individual species to whole genera.</title>
        <authorList>
            <person name="Goeker M."/>
        </authorList>
    </citation>
    <scope>NUCLEOTIDE SEQUENCE [LARGE SCALE GENOMIC DNA]</scope>
    <source>
        <strain evidence="2 3">DSM 12048</strain>
    </source>
</reference>
<keyword evidence="1" id="KW-0732">Signal</keyword>
<dbReference type="EMBL" id="PRDS01000025">
    <property type="protein sequence ID" value="PPB79354.1"/>
    <property type="molecule type" value="Genomic_DNA"/>
</dbReference>
<dbReference type="OrthoDB" id="9812878at2"/>
<evidence type="ECO:0008006" key="4">
    <source>
        <dbReference type="Google" id="ProtNLM"/>
    </source>
</evidence>
<gene>
    <name evidence="2" type="ORF">LV82_02977</name>
</gene>
<feature type="non-terminal residue" evidence="2">
    <location>
        <position position="453"/>
    </location>
</feature>
<evidence type="ECO:0000313" key="2">
    <source>
        <dbReference type="EMBL" id="PPB79354.1"/>
    </source>
</evidence>
<feature type="chain" id="PRO_5015745454" description="Repeat protein (TIGR01451 family)" evidence="1">
    <location>
        <begin position="31"/>
        <end position="453"/>
    </location>
</feature>
<dbReference type="Proteomes" id="UP000239736">
    <property type="component" value="Unassembled WGS sequence"/>
</dbReference>
<dbReference type="RefSeq" id="WP_146065196.1">
    <property type="nucleotide sequence ID" value="NZ_PRDS01000025.1"/>
</dbReference>
<name>A0A2S5JCX2_9RHOB</name>
<keyword evidence="3" id="KW-1185">Reference proteome</keyword>
<protein>
    <recommendedName>
        <fullName evidence="4">Repeat protein (TIGR01451 family)</fullName>
    </recommendedName>
</protein>
<feature type="signal peptide" evidence="1">
    <location>
        <begin position="1"/>
        <end position="30"/>
    </location>
</feature>
<accession>A0A2S5JCX2</accession>
<sequence length="453" mass="45639">MSIALPRCLVSGVVALLLAVLATFPNMALAQSALEMNAAGNSQSGTSSQTRNDLTVSMVNNTDNPSGLTFTAVSPPPTPNVTFTLTNQQYSVPTSVHSTGYAATIGVVSGSTATYYAQLGSFGGPVDSYFTSAGQVAPGTGISVVSNYGVRFLYNVSPLASASVEETARIHMADLVISFDTPVTDPVLHFGGLGGEVSLGRTAKGFATEFDLVPGGNVTGWTALSGNTPFLVSGNSLYDNAAVMGASCGAGTAACGSVRINGQNITQITLRTFIRSSSPVPWSFGGVRATAGDAFHISVSLEAADVQPTLSNFPATIQPGTTYTGLTATCTNNGPNTARNVSCGVLADIGTVSNLSCVPAMPGDLAPSASAVCTFDYVLNAPGSATQVVFTGQSSASNDRNGGSDPAAGNNQIQASIAIQSAIDAVDDALAGLDGLSGATSAQSVLDNDTLNG</sequence>
<evidence type="ECO:0000256" key="1">
    <source>
        <dbReference type="SAM" id="SignalP"/>
    </source>
</evidence>
<proteinExistence type="predicted"/>
<comment type="caution">
    <text evidence="2">The sequence shown here is derived from an EMBL/GenBank/DDBJ whole genome shotgun (WGS) entry which is preliminary data.</text>
</comment>
<organism evidence="2 3">
    <name type="scientific">Albidovulum inexpectatum</name>
    <dbReference type="NCBI Taxonomy" id="196587"/>
    <lineage>
        <taxon>Bacteria</taxon>
        <taxon>Pseudomonadati</taxon>
        <taxon>Pseudomonadota</taxon>
        <taxon>Alphaproteobacteria</taxon>
        <taxon>Rhodobacterales</taxon>
        <taxon>Paracoccaceae</taxon>
        <taxon>Albidovulum</taxon>
    </lineage>
</organism>
<dbReference type="AlphaFoldDB" id="A0A2S5JCX2"/>
<evidence type="ECO:0000313" key="3">
    <source>
        <dbReference type="Proteomes" id="UP000239736"/>
    </source>
</evidence>